<comment type="similarity">
    <text evidence="8">Belongs to the MsrQ family.</text>
</comment>
<dbReference type="InterPro" id="IPR013130">
    <property type="entry name" value="Fe3_Rdtase_TM_dom"/>
</dbReference>
<evidence type="ECO:0000256" key="3">
    <source>
        <dbReference type="ARBA" id="ARBA00022617"/>
    </source>
</evidence>
<feature type="domain" description="Ferric oxidoreductase" evidence="9">
    <location>
        <begin position="40"/>
        <end position="151"/>
    </location>
</feature>
<dbReference type="GO" id="GO:0046872">
    <property type="term" value="F:metal ion binding"/>
    <property type="evidence" value="ECO:0007669"/>
    <property type="project" value="UniProtKB-KW"/>
</dbReference>
<evidence type="ECO:0000256" key="6">
    <source>
        <dbReference type="ARBA" id="ARBA00023004"/>
    </source>
</evidence>
<keyword evidence="8" id="KW-1003">Cell membrane</keyword>
<comment type="cofactor">
    <cofactor evidence="8">
        <name>heme b</name>
        <dbReference type="ChEBI" id="CHEBI:60344"/>
    </cofactor>
    <text evidence="8">Binds 1 heme b (iron(II)-protoporphyrin IX) group per subunit.</text>
</comment>
<keyword evidence="2 8" id="KW-0813">Transport</keyword>
<comment type="subunit">
    <text evidence="8">Heterodimer of a catalytic subunit (MsrP) and a heme-binding subunit (MsrQ).</text>
</comment>
<comment type="cofactor">
    <cofactor evidence="8">
        <name>FMN</name>
        <dbReference type="ChEBI" id="CHEBI:58210"/>
    </cofactor>
    <text evidence="8">Binds 1 FMN per subunit.</text>
</comment>
<dbReference type="AlphaFoldDB" id="A0AA43Q7D5"/>
<dbReference type="Pfam" id="PF01794">
    <property type="entry name" value="Ferric_reduct"/>
    <property type="match status" value="1"/>
</dbReference>
<evidence type="ECO:0000256" key="4">
    <source>
        <dbReference type="ARBA" id="ARBA00022692"/>
    </source>
</evidence>
<feature type="transmembrane region" description="Helical" evidence="8">
    <location>
        <begin position="167"/>
        <end position="184"/>
    </location>
</feature>
<comment type="caution">
    <text evidence="8">Lacks conserved residue(s) required for the propagation of feature annotation.</text>
</comment>
<protein>
    <recommendedName>
        <fullName evidence="8">Protein-methionine-sulfoxide reductase heme-binding subunit MsrQ</fullName>
    </recommendedName>
    <alternativeName>
        <fullName evidence="8">Flavocytochrome MsrQ</fullName>
    </alternativeName>
</protein>
<dbReference type="GO" id="GO:0016679">
    <property type="term" value="F:oxidoreductase activity, acting on diphenols and related substances as donors"/>
    <property type="evidence" value="ECO:0007669"/>
    <property type="project" value="TreeGrafter"/>
</dbReference>
<comment type="caution">
    <text evidence="10">The sequence shown here is derived from an EMBL/GenBank/DDBJ whole genome shotgun (WGS) entry which is preliminary data.</text>
</comment>
<proteinExistence type="inferred from homology"/>
<dbReference type="PANTHER" id="PTHR36964">
    <property type="entry name" value="PROTEIN-METHIONINE-SULFOXIDE REDUCTASE HEME-BINDING SUBUNIT MSRQ"/>
    <property type="match status" value="1"/>
</dbReference>
<keyword evidence="7 8" id="KW-0472">Membrane</keyword>
<evidence type="ECO:0000313" key="11">
    <source>
        <dbReference type="Proteomes" id="UP001160519"/>
    </source>
</evidence>
<name>A0AA43Q7D5_9GAMM</name>
<dbReference type="GO" id="GO:0030091">
    <property type="term" value="P:protein repair"/>
    <property type="evidence" value="ECO:0007669"/>
    <property type="project" value="UniProtKB-UniRule"/>
</dbReference>
<sequence>MSVKVIIFSLSLLPFGLLVNDAINDRLGANPIETLHFAFGDWALRFLCIGLALTPIKIITGQSWPMRFRRMIGLFVFFYASLHLLIFIALDLSLSWAAFKDEVPKSPYILMGLLTYALLIPLAVTSTKNMQKRLGRNWIKLHRLIYIAGLTALIHYFWLVKADYTESLIYAVVISILLAIRIIVHCRKTRKLSLRDLSRVVLRSDKAGVSAEHGVVEMQALRNRVHDCSRRKH</sequence>
<keyword evidence="11" id="KW-1185">Reference proteome</keyword>
<comment type="function">
    <text evidence="8">Part of the MsrPQ system that repairs oxidized periplasmic proteins containing methionine sulfoxide residues (Met-O), using respiratory chain electrons. Thus protects these proteins from oxidative-stress damage caused by reactive species of oxygen and chlorine generated by the host defense mechanisms. MsrPQ is essential for the maintenance of envelope integrity under bleach stress, rescuing a wide series of structurally unrelated periplasmic proteins from methionine oxidation. MsrQ provides electrons for reduction to the reductase catalytic subunit MsrP, using the quinone pool of the respiratory chain.</text>
</comment>
<feature type="transmembrane region" description="Helical" evidence="8">
    <location>
        <begin position="106"/>
        <end position="124"/>
    </location>
</feature>
<gene>
    <name evidence="8" type="primary">msrQ</name>
    <name evidence="10" type="ORF">PSU93_06000</name>
</gene>
<feature type="transmembrane region" description="Helical" evidence="8">
    <location>
        <begin position="144"/>
        <end position="161"/>
    </location>
</feature>
<dbReference type="GO" id="GO:0010181">
    <property type="term" value="F:FMN binding"/>
    <property type="evidence" value="ECO:0007669"/>
    <property type="project" value="UniProtKB-UniRule"/>
</dbReference>
<accession>A0AA43Q7D5</accession>
<comment type="subcellular location">
    <subcellularLocation>
        <location evidence="8">Cell membrane</location>
        <topology evidence="8">Multi-pass membrane protein</topology>
    </subcellularLocation>
    <subcellularLocation>
        <location evidence="1">Membrane</location>
        <topology evidence="1">Multi-pass membrane protein</topology>
    </subcellularLocation>
</comment>
<dbReference type="PANTHER" id="PTHR36964:SF1">
    <property type="entry name" value="PROTEIN-METHIONINE-SULFOXIDE REDUCTASE HEME-BINDING SUBUNIT MSRQ"/>
    <property type="match status" value="1"/>
</dbReference>
<evidence type="ECO:0000256" key="7">
    <source>
        <dbReference type="ARBA" id="ARBA00023136"/>
    </source>
</evidence>
<keyword evidence="6 8" id="KW-0408">Iron</keyword>
<dbReference type="InterPro" id="IPR022837">
    <property type="entry name" value="MsrQ-like"/>
</dbReference>
<evidence type="ECO:0000313" key="10">
    <source>
        <dbReference type="EMBL" id="MDI1230683.1"/>
    </source>
</evidence>
<dbReference type="HAMAP" id="MF_01207">
    <property type="entry name" value="MsrQ"/>
    <property type="match status" value="1"/>
</dbReference>
<evidence type="ECO:0000256" key="1">
    <source>
        <dbReference type="ARBA" id="ARBA00004141"/>
    </source>
</evidence>
<keyword evidence="5 8" id="KW-1133">Transmembrane helix</keyword>
<dbReference type="GO" id="GO:0020037">
    <property type="term" value="F:heme binding"/>
    <property type="evidence" value="ECO:0007669"/>
    <property type="project" value="UniProtKB-UniRule"/>
</dbReference>
<keyword evidence="3 8" id="KW-0349">Heme</keyword>
<evidence type="ECO:0000256" key="2">
    <source>
        <dbReference type="ARBA" id="ARBA00022448"/>
    </source>
</evidence>
<reference evidence="10" key="1">
    <citation type="submission" date="2023-01" db="EMBL/GenBank/DDBJ databases">
        <title>Biogeochemical cycle of methane in antarctic sediments.</title>
        <authorList>
            <person name="Roldan D.M."/>
            <person name="Menes R.J."/>
        </authorList>
    </citation>
    <scope>NUCLEOTIDE SEQUENCE [LARGE SCALE GENOMIC DNA]</scope>
    <source>
        <strain evidence="10">K-2018 MAG008</strain>
    </source>
</reference>
<keyword evidence="4 8" id="KW-0812">Transmembrane</keyword>
<evidence type="ECO:0000256" key="5">
    <source>
        <dbReference type="ARBA" id="ARBA00022989"/>
    </source>
</evidence>
<feature type="transmembrane region" description="Helical" evidence="8">
    <location>
        <begin position="72"/>
        <end position="94"/>
    </location>
</feature>
<organism evidence="10 11">
    <name type="scientific">Candidatus Methylobacter titanis</name>
    <dbReference type="NCBI Taxonomy" id="3053457"/>
    <lineage>
        <taxon>Bacteria</taxon>
        <taxon>Pseudomonadati</taxon>
        <taxon>Pseudomonadota</taxon>
        <taxon>Gammaproteobacteria</taxon>
        <taxon>Methylococcales</taxon>
        <taxon>Methylococcaceae</taxon>
        <taxon>Methylobacter</taxon>
    </lineage>
</organism>
<keyword evidence="8" id="KW-0285">Flavoprotein</keyword>
<keyword evidence="8" id="KW-0288">FMN</keyword>
<dbReference type="GO" id="GO:0005886">
    <property type="term" value="C:plasma membrane"/>
    <property type="evidence" value="ECO:0007669"/>
    <property type="project" value="UniProtKB-SubCell"/>
</dbReference>
<feature type="transmembrane region" description="Helical" evidence="8">
    <location>
        <begin position="42"/>
        <end position="60"/>
    </location>
</feature>
<dbReference type="GO" id="GO:0009055">
    <property type="term" value="F:electron transfer activity"/>
    <property type="evidence" value="ECO:0007669"/>
    <property type="project" value="UniProtKB-UniRule"/>
</dbReference>
<keyword evidence="8" id="KW-0249">Electron transport</keyword>
<keyword evidence="8" id="KW-0479">Metal-binding</keyword>
<evidence type="ECO:0000259" key="9">
    <source>
        <dbReference type="Pfam" id="PF01794"/>
    </source>
</evidence>
<dbReference type="EMBL" id="JAQSDF010000012">
    <property type="protein sequence ID" value="MDI1230683.1"/>
    <property type="molecule type" value="Genomic_DNA"/>
</dbReference>
<evidence type="ECO:0000256" key="8">
    <source>
        <dbReference type="HAMAP-Rule" id="MF_01207"/>
    </source>
</evidence>
<dbReference type="Proteomes" id="UP001160519">
    <property type="component" value="Unassembled WGS sequence"/>
</dbReference>